<evidence type="ECO:0000256" key="5">
    <source>
        <dbReference type="ARBA" id="ARBA00022741"/>
    </source>
</evidence>
<feature type="region of interest" description="Disordered" evidence="9">
    <location>
        <begin position="1"/>
        <end position="50"/>
    </location>
</feature>
<dbReference type="EMBL" id="MU071913">
    <property type="protein sequence ID" value="KAF5825823.1"/>
    <property type="molecule type" value="Genomic_DNA"/>
</dbReference>
<sequence length="311" mass="34706">MVPPLHRRTSKDTPRSDGKDMETKPALKPSLLAGQQSSTAEEAPLPGQPHSKQLLKYDQARLPEENKKDNAFITRLFQGHMYPIIGKGLKNKLVQDDLTMPGDQATETSFDRFERAWANECNSKRAKGQKPSLRRALWRAFGLEVMVGGLWKMGWSIFVILGAFYFVNTLVKFIEDPAVQANMYNQNPLKEVGWVISAMFFVDAVMVGISLQRMADSSVRTGIKLRSALMSEIFRKTFRLSAQHTKSGGAGMVTSLVSTDCTRLYEGIQHMHNVWTTPLEAIAIIALALYLTSGIAALPTLWILIVVIPLQ</sequence>
<keyword evidence="8 10" id="KW-0472">Membrane</keyword>
<proteinExistence type="predicted"/>
<organism evidence="12 13">
    <name type="scientific">Dunaliella salina</name>
    <name type="common">Green alga</name>
    <name type="synonym">Protococcus salinus</name>
    <dbReference type="NCBI Taxonomy" id="3046"/>
    <lineage>
        <taxon>Eukaryota</taxon>
        <taxon>Viridiplantae</taxon>
        <taxon>Chlorophyta</taxon>
        <taxon>core chlorophytes</taxon>
        <taxon>Chlorophyceae</taxon>
        <taxon>CS clade</taxon>
        <taxon>Chlamydomonadales</taxon>
        <taxon>Dunaliellaceae</taxon>
        <taxon>Dunaliella</taxon>
    </lineage>
</organism>
<dbReference type="Proteomes" id="UP000815325">
    <property type="component" value="Unassembled WGS sequence"/>
</dbReference>
<dbReference type="PANTHER" id="PTHR24223">
    <property type="entry name" value="ATP-BINDING CASSETTE SUB-FAMILY C"/>
    <property type="match status" value="1"/>
</dbReference>
<evidence type="ECO:0000256" key="9">
    <source>
        <dbReference type="SAM" id="MobiDB-lite"/>
    </source>
</evidence>
<feature type="non-terminal residue" evidence="12">
    <location>
        <position position="311"/>
    </location>
</feature>
<dbReference type="PROSITE" id="PS50929">
    <property type="entry name" value="ABC_TM1F"/>
    <property type="match status" value="1"/>
</dbReference>
<dbReference type="SUPFAM" id="SSF90123">
    <property type="entry name" value="ABC transporter transmembrane region"/>
    <property type="match status" value="1"/>
</dbReference>
<keyword evidence="13" id="KW-1185">Reference proteome</keyword>
<reference evidence="12" key="1">
    <citation type="submission" date="2017-08" db="EMBL/GenBank/DDBJ databases">
        <authorList>
            <person name="Polle J.E."/>
            <person name="Barry K."/>
            <person name="Cushman J."/>
            <person name="Schmutz J."/>
            <person name="Tran D."/>
            <person name="Hathwaick L.T."/>
            <person name="Yim W.C."/>
            <person name="Jenkins J."/>
            <person name="Mckie-Krisberg Z.M."/>
            <person name="Prochnik S."/>
            <person name="Lindquist E."/>
            <person name="Dockter R.B."/>
            <person name="Adam C."/>
            <person name="Molina H."/>
            <person name="Bunkerborg J."/>
            <person name="Jin E."/>
            <person name="Buchheim M."/>
            <person name="Magnuson J."/>
        </authorList>
    </citation>
    <scope>NUCLEOTIDE SEQUENCE</scope>
    <source>
        <strain evidence="12">CCAP 19/18</strain>
    </source>
</reference>
<keyword evidence="5" id="KW-0547">Nucleotide-binding</keyword>
<evidence type="ECO:0000256" key="4">
    <source>
        <dbReference type="ARBA" id="ARBA00022737"/>
    </source>
</evidence>
<comment type="subcellular location">
    <subcellularLocation>
        <location evidence="1">Endomembrane system</location>
        <topology evidence="1">Multi-pass membrane protein</topology>
    </subcellularLocation>
</comment>
<feature type="transmembrane region" description="Helical" evidence="10">
    <location>
        <begin position="140"/>
        <end position="167"/>
    </location>
</feature>
<evidence type="ECO:0000313" key="13">
    <source>
        <dbReference type="Proteomes" id="UP000815325"/>
    </source>
</evidence>
<evidence type="ECO:0000313" key="12">
    <source>
        <dbReference type="EMBL" id="KAF5825823.1"/>
    </source>
</evidence>
<evidence type="ECO:0000256" key="10">
    <source>
        <dbReference type="SAM" id="Phobius"/>
    </source>
</evidence>
<evidence type="ECO:0000259" key="11">
    <source>
        <dbReference type="PROSITE" id="PS50929"/>
    </source>
</evidence>
<dbReference type="Gene3D" id="1.20.1560.10">
    <property type="entry name" value="ABC transporter type 1, transmembrane domain"/>
    <property type="match status" value="1"/>
</dbReference>
<evidence type="ECO:0000256" key="1">
    <source>
        <dbReference type="ARBA" id="ARBA00004127"/>
    </source>
</evidence>
<feature type="compositionally biased region" description="Basic and acidic residues" evidence="9">
    <location>
        <begin position="10"/>
        <end position="25"/>
    </location>
</feature>
<protein>
    <recommendedName>
        <fullName evidence="11">ABC transmembrane type-1 domain-containing protein</fullName>
    </recommendedName>
</protein>
<dbReference type="InterPro" id="IPR050173">
    <property type="entry name" value="ABC_transporter_C-like"/>
</dbReference>
<comment type="caution">
    <text evidence="12">The sequence shown here is derived from an EMBL/GenBank/DDBJ whole genome shotgun (WGS) entry which is preliminary data.</text>
</comment>
<keyword evidence="3 10" id="KW-0812">Transmembrane</keyword>
<gene>
    <name evidence="12" type="ORF">DUNSADRAFT_6661</name>
</gene>
<dbReference type="InterPro" id="IPR011527">
    <property type="entry name" value="ABC1_TM_dom"/>
</dbReference>
<dbReference type="PANTHER" id="PTHR24223:SF443">
    <property type="entry name" value="MULTIDRUG-RESISTANCE LIKE PROTEIN 1, ISOFORM I"/>
    <property type="match status" value="1"/>
</dbReference>
<evidence type="ECO:0000256" key="8">
    <source>
        <dbReference type="ARBA" id="ARBA00023136"/>
    </source>
</evidence>
<keyword evidence="7 10" id="KW-1133">Transmembrane helix</keyword>
<feature type="transmembrane region" description="Helical" evidence="10">
    <location>
        <begin position="192"/>
        <end position="211"/>
    </location>
</feature>
<keyword evidence="2" id="KW-0813">Transport</keyword>
<evidence type="ECO:0000256" key="2">
    <source>
        <dbReference type="ARBA" id="ARBA00022448"/>
    </source>
</evidence>
<keyword evidence="4" id="KW-0677">Repeat</keyword>
<keyword evidence="6" id="KW-0067">ATP-binding</keyword>
<feature type="transmembrane region" description="Helical" evidence="10">
    <location>
        <begin position="281"/>
        <end position="308"/>
    </location>
</feature>
<dbReference type="Pfam" id="PF00664">
    <property type="entry name" value="ABC_membrane"/>
    <property type="match status" value="1"/>
</dbReference>
<evidence type="ECO:0000256" key="6">
    <source>
        <dbReference type="ARBA" id="ARBA00022840"/>
    </source>
</evidence>
<feature type="domain" description="ABC transmembrane type-1" evidence="11">
    <location>
        <begin position="218"/>
        <end position="311"/>
    </location>
</feature>
<evidence type="ECO:0000256" key="3">
    <source>
        <dbReference type="ARBA" id="ARBA00022692"/>
    </source>
</evidence>
<evidence type="ECO:0000256" key="7">
    <source>
        <dbReference type="ARBA" id="ARBA00022989"/>
    </source>
</evidence>
<accession>A0ABQ7FTR6</accession>
<name>A0ABQ7FTR6_DUNSA</name>
<dbReference type="InterPro" id="IPR036640">
    <property type="entry name" value="ABC1_TM_sf"/>
</dbReference>